<keyword evidence="3" id="KW-1185">Reference proteome</keyword>
<keyword evidence="1" id="KW-0472">Membrane</keyword>
<reference evidence="2 3" key="1">
    <citation type="submission" date="2024-03" db="EMBL/GenBank/DDBJ databases">
        <title>Adaptation during the transition from Ophiocordyceps entomopathogen to insect associate is accompanied by gene loss and intensified selection.</title>
        <authorList>
            <person name="Ward C.M."/>
            <person name="Onetto C.A."/>
            <person name="Borneman A.R."/>
        </authorList>
    </citation>
    <scope>NUCLEOTIDE SEQUENCE [LARGE SCALE GENOMIC DNA]</scope>
    <source>
        <strain evidence="2">AWRI1</strain>
        <tissue evidence="2">Single Adult Female</tissue>
    </source>
</reference>
<dbReference type="PANTHER" id="PTHR31389">
    <property type="entry name" value="LD39211P"/>
    <property type="match status" value="1"/>
</dbReference>
<name>A0AAN9TSV4_9HEMI</name>
<feature type="transmembrane region" description="Helical" evidence="1">
    <location>
        <begin position="6"/>
        <end position="23"/>
    </location>
</feature>
<sequence length="356" mass="40837">MKFKYFLFFCTVFLVSCIYVIIFERKRPVFVGLVTETHKQIDSLRNFKQDLKEASEKLLNVDEKYLTSLGFIENPLLYPEHYVPNITLPVVVTYARSGQEELAVSFVRNIAKLLPHHVTLIYNIGLQTSESFLLQDYCTSNHCSIVNFDLTEYPPHIQKDSSLIRPLIIQDALNKVGSIFFMECNVRLQTARIENLISEAKANGIVAWQTKYPTTAVTHPKMFEYFKASKENFYFVSAVKSSKLLIFNTKSVHYSIMYPWIKCVLVRNCILPIGAQNSGCQFNKKPLYRYSSCHFTDASALSIVLGQFFGYNSELYSHVDDTSKFLDISADDATLEISLLVQNRTDKINGVSKWIL</sequence>
<evidence type="ECO:0000313" key="3">
    <source>
        <dbReference type="Proteomes" id="UP001367676"/>
    </source>
</evidence>
<dbReference type="PANTHER" id="PTHR31389:SF4">
    <property type="entry name" value="LD39211P"/>
    <property type="match status" value="1"/>
</dbReference>
<keyword evidence="1" id="KW-0812">Transmembrane</keyword>
<proteinExistence type="predicted"/>
<keyword evidence="1" id="KW-1133">Transmembrane helix</keyword>
<comment type="caution">
    <text evidence="2">The sequence shown here is derived from an EMBL/GenBank/DDBJ whole genome shotgun (WGS) entry which is preliminary data.</text>
</comment>
<evidence type="ECO:0000256" key="1">
    <source>
        <dbReference type="SAM" id="Phobius"/>
    </source>
</evidence>
<evidence type="ECO:0000313" key="2">
    <source>
        <dbReference type="EMBL" id="KAK7582404.1"/>
    </source>
</evidence>
<gene>
    <name evidence="2" type="ORF">V9T40_013849</name>
</gene>
<dbReference type="EMBL" id="JBBCAQ010000033">
    <property type="protein sequence ID" value="KAK7582404.1"/>
    <property type="molecule type" value="Genomic_DNA"/>
</dbReference>
<protein>
    <submittedName>
        <fullName evidence="2">Uncharacterized protein</fullName>
    </submittedName>
</protein>
<organism evidence="2 3">
    <name type="scientific">Parthenolecanium corni</name>
    <dbReference type="NCBI Taxonomy" id="536013"/>
    <lineage>
        <taxon>Eukaryota</taxon>
        <taxon>Metazoa</taxon>
        <taxon>Ecdysozoa</taxon>
        <taxon>Arthropoda</taxon>
        <taxon>Hexapoda</taxon>
        <taxon>Insecta</taxon>
        <taxon>Pterygota</taxon>
        <taxon>Neoptera</taxon>
        <taxon>Paraneoptera</taxon>
        <taxon>Hemiptera</taxon>
        <taxon>Sternorrhyncha</taxon>
        <taxon>Coccoidea</taxon>
        <taxon>Coccidae</taxon>
        <taxon>Parthenolecanium</taxon>
    </lineage>
</organism>
<dbReference type="PROSITE" id="PS51257">
    <property type="entry name" value="PROKAR_LIPOPROTEIN"/>
    <property type="match status" value="1"/>
</dbReference>
<accession>A0AAN9TSV4</accession>
<dbReference type="AlphaFoldDB" id="A0AAN9TSV4"/>
<dbReference type="Proteomes" id="UP001367676">
    <property type="component" value="Unassembled WGS sequence"/>
</dbReference>